<comment type="similarity">
    <text evidence="2">Belongs to the fatty-acid and retinol-binding protein (FARBP) family.</text>
</comment>
<protein>
    <recommendedName>
        <fullName evidence="3">Fatty-acid and retinol-binding protein 1</fullName>
    </recommendedName>
</protein>
<reference evidence="11" key="1">
    <citation type="submission" date="2022-11" db="UniProtKB">
        <authorList>
            <consortium name="WormBaseParasite"/>
        </authorList>
    </citation>
    <scope>IDENTIFICATION</scope>
</reference>
<evidence type="ECO:0000313" key="10">
    <source>
        <dbReference type="Proteomes" id="UP000887581"/>
    </source>
</evidence>
<evidence type="ECO:0000313" key="11">
    <source>
        <dbReference type="WBParaSite" id="sdigi.contig1.g26.t1"/>
    </source>
</evidence>
<evidence type="ECO:0000256" key="7">
    <source>
        <dbReference type="ARBA" id="ARBA00023054"/>
    </source>
</evidence>
<keyword evidence="5" id="KW-0732">Signal</keyword>
<dbReference type="AlphaFoldDB" id="A0A915PIF0"/>
<dbReference type="PANTHER" id="PTHR31418">
    <property type="entry name" value="FATTY-ACID AND RETINOL-BINDING PROTEIN 1"/>
    <property type="match status" value="1"/>
</dbReference>
<sequence length="175" mass="20345">MTMGNVIPFSMTNILEEYKEFVPDEVKNFYKDLTPEDKEILRELASKHASFANEDAALEALKHKSDKLYKKAVELRNFVKAKIDSLKPDAKLFVDEVIAKARSLRPDDGQKLDMEKIKQAARDIIEKYKALNEEITEELKVTFPHIAKIISTLYVDFHELERNDERPSEAYREPE</sequence>
<comment type="subcellular location">
    <subcellularLocation>
        <location evidence="1">Secreted</location>
    </subcellularLocation>
</comment>
<dbReference type="Pfam" id="PF05823">
    <property type="entry name" value="Gp-FAR-1"/>
    <property type="match status" value="1"/>
</dbReference>
<keyword evidence="10" id="KW-1185">Reference proteome</keyword>
<evidence type="ECO:0000256" key="6">
    <source>
        <dbReference type="ARBA" id="ARBA00022893"/>
    </source>
</evidence>
<proteinExistence type="inferred from homology"/>
<evidence type="ECO:0000256" key="5">
    <source>
        <dbReference type="ARBA" id="ARBA00022729"/>
    </source>
</evidence>
<evidence type="ECO:0000256" key="4">
    <source>
        <dbReference type="ARBA" id="ARBA00022525"/>
    </source>
</evidence>
<keyword evidence="7" id="KW-0175">Coiled coil</keyword>
<evidence type="ECO:0000256" key="2">
    <source>
        <dbReference type="ARBA" id="ARBA00006648"/>
    </source>
</evidence>
<evidence type="ECO:0000256" key="8">
    <source>
        <dbReference type="ARBA" id="ARBA00023072"/>
    </source>
</evidence>
<dbReference type="Gene3D" id="1.20.120.1100">
    <property type="match status" value="1"/>
</dbReference>
<keyword evidence="4" id="KW-0964">Secreted</keyword>
<dbReference type="GO" id="GO:0005576">
    <property type="term" value="C:extracellular region"/>
    <property type="evidence" value="ECO:0007669"/>
    <property type="project" value="UniProtKB-SubCell"/>
</dbReference>
<keyword evidence="6" id="KW-0845">Vitamin A</keyword>
<evidence type="ECO:0000256" key="1">
    <source>
        <dbReference type="ARBA" id="ARBA00004613"/>
    </source>
</evidence>
<evidence type="ECO:0000256" key="9">
    <source>
        <dbReference type="ARBA" id="ARBA00023121"/>
    </source>
</evidence>
<keyword evidence="9" id="KW-0446">Lipid-binding</keyword>
<dbReference type="InterPro" id="IPR008632">
    <property type="entry name" value="Gp-FAR-1"/>
</dbReference>
<dbReference type="WBParaSite" id="sdigi.contig1.g26.t1">
    <property type="protein sequence ID" value="sdigi.contig1.g26.t1"/>
    <property type="gene ID" value="sdigi.contig1.g26"/>
</dbReference>
<name>A0A915PIF0_9BILA</name>
<dbReference type="GO" id="GO:0016918">
    <property type="term" value="F:retinal binding"/>
    <property type="evidence" value="ECO:0007669"/>
    <property type="project" value="UniProtKB-KW"/>
</dbReference>
<dbReference type="Proteomes" id="UP000887581">
    <property type="component" value="Unplaced"/>
</dbReference>
<dbReference type="PANTHER" id="PTHR31418:SF7">
    <property type="entry name" value="FATTY-ACID AND RETINOL-BINDING PROTEIN 1"/>
    <property type="match status" value="1"/>
</dbReference>
<accession>A0A915PIF0</accession>
<dbReference type="GO" id="GO:0019841">
    <property type="term" value="F:retinol binding"/>
    <property type="evidence" value="ECO:0007669"/>
    <property type="project" value="UniProtKB-KW"/>
</dbReference>
<evidence type="ECO:0000256" key="3">
    <source>
        <dbReference type="ARBA" id="ARBA00017453"/>
    </source>
</evidence>
<organism evidence="10 11">
    <name type="scientific">Setaria digitata</name>
    <dbReference type="NCBI Taxonomy" id="48799"/>
    <lineage>
        <taxon>Eukaryota</taxon>
        <taxon>Metazoa</taxon>
        <taxon>Ecdysozoa</taxon>
        <taxon>Nematoda</taxon>
        <taxon>Chromadorea</taxon>
        <taxon>Rhabditida</taxon>
        <taxon>Spirurina</taxon>
        <taxon>Spiruromorpha</taxon>
        <taxon>Filarioidea</taxon>
        <taxon>Setariidae</taxon>
        <taxon>Setaria</taxon>
    </lineage>
</organism>
<keyword evidence="8" id="KW-0683">Retinol-binding</keyword>